<reference evidence="1 2" key="1">
    <citation type="submission" date="2021-06" db="EMBL/GenBank/DDBJ databases">
        <authorList>
            <person name="Palmer J.M."/>
        </authorList>
    </citation>
    <scope>NUCLEOTIDE SEQUENCE [LARGE SCALE GENOMIC DNA]</scope>
    <source>
        <strain evidence="2">if_2019</strain>
        <tissue evidence="1">Muscle</tissue>
    </source>
</reference>
<sequence>MDIEPCIDTWQCRPLNTEDQHQQMTWVPKIMSNYGNFTFSLKQLGIRCLFTFSRHSETWAATLLKRRCFFHELGKKSQYS</sequence>
<name>A0ABV0TE14_9TELE</name>
<evidence type="ECO:0000313" key="1">
    <source>
        <dbReference type="EMBL" id="MEQ2230729.1"/>
    </source>
</evidence>
<dbReference type="Proteomes" id="UP001482620">
    <property type="component" value="Unassembled WGS sequence"/>
</dbReference>
<keyword evidence="2" id="KW-1185">Reference proteome</keyword>
<accession>A0ABV0TE14</accession>
<comment type="caution">
    <text evidence="1">The sequence shown here is derived from an EMBL/GenBank/DDBJ whole genome shotgun (WGS) entry which is preliminary data.</text>
</comment>
<evidence type="ECO:0000313" key="2">
    <source>
        <dbReference type="Proteomes" id="UP001482620"/>
    </source>
</evidence>
<dbReference type="EMBL" id="JAHRIQ010028393">
    <property type="protein sequence ID" value="MEQ2230729.1"/>
    <property type="molecule type" value="Genomic_DNA"/>
</dbReference>
<protein>
    <submittedName>
        <fullName evidence="1">Uncharacterized protein</fullName>
    </submittedName>
</protein>
<organism evidence="1 2">
    <name type="scientific">Ilyodon furcidens</name>
    <name type="common">goldbreast splitfin</name>
    <dbReference type="NCBI Taxonomy" id="33524"/>
    <lineage>
        <taxon>Eukaryota</taxon>
        <taxon>Metazoa</taxon>
        <taxon>Chordata</taxon>
        <taxon>Craniata</taxon>
        <taxon>Vertebrata</taxon>
        <taxon>Euteleostomi</taxon>
        <taxon>Actinopterygii</taxon>
        <taxon>Neopterygii</taxon>
        <taxon>Teleostei</taxon>
        <taxon>Neoteleostei</taxon>
        <taxon>Acanthomorphata</taxon>
        <taxon>Ovalentaria</taxon>
        <taxon>Atherinomorphae</taxon>
        <taxon>Cyprinodontiformes</taxon>
        <taxon>Goodeidae</taxon>
        <taxon>Ilyodon</taxon>
    </lineage>
</organism>
<proteinExistence type="predicted"/>
<gene>
    <name evidence="1" type="ORF">ILYODFUR_032340</name>
</gene>